<evidence type="ECO:0000313" key="1">
    <source>
        <dbReference type="EMBL" id="MVB00033.1"/>
    </source>
</evidence>
<reference evidence="1 2" key="1">
    <citation type="submission" date="2019-12" db="EMBL/GenBank/DDBJ databases">
        <title>Nitratireductor arenosus sp. nov., Isolated from sea sand, Jeju island, South Korea.</title>
        <authorList>
            <person name="Kim W."/>
        </authorList>
    </citation>
    <scope>NUCLEOTIDE SEQUENCE [LARGE SCALE GENOMIC DNA]</scope>
    <source>
        <strain evidence="1 2">CAU 1489</strain>
    </source>
</reference>
<dbReference type="Proteomes" id="UP000463224">
    <property type="component" value="Unassembled WGS sequence"/>
</dbReference>
<comment type="caution">
    <text evidence="1">The sequence shown here is derived from an EMBL/GenBank/DDBJ whole genome shotgun (WGS) entry which is preliminary data.</text>
</comment>
<accession>A0A844QK82</accession>
<protein>
    <submittedName>
        <fullName evidence="1">Uncharacterized protein</fullName>
    </submittedName>
</protein>
<proteinExistence type="predicted"/>
<keyword evidence="2" id="KW-1185">Reference proteome</keyword>
<dbReference type="EMBL" id="WPHG01000010">
    <property type="protein sequence ID" value="MVB00033.1"/>
    <property type="molecule type" value="Genomic_DNA"/>
</dbReference>
<sequence>MVEITDINKLRPELMDVTDAQFERLATEFEMARIERARIKAEKVEAEKLGKAQQAFDDLREAIDKLAELGHLPPRLVEVLTDKDGKLSPHKFLKRPR</sequence>
<dbReference type="RefSeq" id="WP_156715843.1">
    <property type="nucleotide sequence ID" value="NZ_WPHG01000010.1"/>
</dbReference>
<gene>
    <name evidence="1" type="ORF">GN330_22540</name>
</gene>
<name>A0A844QK82_9HYPH</name>
<dbReference type="AlphaFoldDB" id="A0A844QK82"/>
<evidence type="ECO:0000313" key="2">
    <source>
        <dbReference type="Proteomes" id="UP000463224"/>
    </source>
</evidence>
<organism evidence="1 2">
    <name type="scientific">Nitratireductor arenosus</name>
    <dbReference type="NCBI Taxonomy" id="2682096"/>
    <lineage>
        <taxon>Bacteria</taxon>
        <taxon>Pseudomonadati</taxon>
        <taxon>Pseudomonadota</taxon>
        <taxon>Alphaproteobacteria</taxon>
        <taxon>Hyphomicrobiales</taxon>
        <taxon>Phyllobacteriaceae</taxon>
        <taxon>Nitratireductor</taxon>
    </lineage>
</organism>